<sequence length="100" mass="11555">MRKFNDDYARRVREGCFKAILDASVEEGMIRLNEHEIYDGVVCAIAMIHSTQDHTPSEEQTAMLSEAIARHFRERVAEMIRAKEIDQPSLRRAGGKRRTH</sequence>
<evidence type="ECO:0000313" key="2">
    <source>
        <dbReference type="Proteomes" id="UP000599312"/>
    </source>
</evidence>
<dbReference type="EMBL" id="JADQDO010000009">
    <property type="protein sequence ID" value="MBF9235013.1"/>
    <property type="molecule type" value="Genomic_DNA"/>
</dbReference>
<accession>A0A931FRX6</accession>
<dbReference type="AlphaFoldDB" id="A0A931FRX6"/>
<proteinExistence type="predicted"/>
<gene>
    <name evidence="1" type="ORF">I2H38_16695</name>
</gene>
<comment type="caution">
    <text evidence="1">The sequence shown here is derived from an EMBL/GenBank/DDBJ whole genome shotgun (WGS) entry which is preliminary data.</text>
</comment>
<reference evidence="1" key="1">
    <citation type="submission" date="2020-11" db="EMBL/GenBank/DDBJ databases">
        <authorList>
            <person name="Kim M.K."/>
        </authorList>
    </citation>
    <scope>NUCLEOTIDE SEQUENCE</scope>
    <source>
        <strain evidence="1">BT350</strain>
    </source>
</reference>
<evidence type="ECO:0000313" key="1">
    <source>
        <dbReference type="EMBL" id="MBF9235013.1"/>
    </source>
</evidence>
<keyword evidence="2" id="KW-1185">Reference proteome</keyword>
<dbReference type="RefSeq" id="WP_196272996.1">
    <property type="nucleotide sequence ID" value="NZ_JADQDO010000009.1"/>
</dbReference>
<organism evidence="1 2">
    <name type="scientific">Microvirga alba</name>
    <dbReference type="NCBI Taxonomy" id="2791025"/>
    <lineage>
        <taxon>Bacteria</taxon>
        <taxon>Pseudomonadati</taxon>
        <taxon>Pseudomonadota</taxon>
        <taxon>Alphaproteobacteria</taxon>
        <taxon>Hyphomicrobiales</taxon>
        <taxon>Methylobacteriaceae</taxon>
        <taxon>Microvirga</taxon>
    </lineage>
</organism>
<protein>
    <submittedName>
        <fullName evidence="1">Uncharacterized protein</fullName>
    </submittedName>
</protein>
<dbReference type="Proteomes" id="UP000599312">
    <property type="component" value="Unassembled WGS sequence"/>
</dbReference>
<name>A0A931FRX6_9HYPH</name>